<name>X1P0A2_9ZZZZ</name>
<feature type="non-terminal residue" evidence="1">
    <location>
        <position position="1"/>
    </location>
</feature>
<proteinExistence type="predicted"/>
<protein>
    <submittedName>
        <fullName evidence="1">Uncharacterized protein</fullName>
    </submittedName>
</protein>
<dbReference type="EMBL" id="BARV01031278">
    <property type="protein sequence ID" value="GAI35876.1"/>
    <property type="molecule type" value="Genomic_DNA"/>
</dbReference>
<comment type="caution">
    <text evidence="1">The sequence shown here is derived from an EMBL/GenBank/DDBJ whole genome shotgun (WGS) entry which is preliminary data.</text>
</comment>
<evidence type="ECO:0000313" key="1">
    <source>
        <dbReference type="EMBL" id="GAI35876.1"/>
    </source>
</evidence>
<gene>
    <name evidence="1" type="ORF">S06H3_49530</name>
</gene>
<accession>X1P0A2</accession>
<dbReference type="AlphaFoldDB" id="X1P0A2"/>
<organism evidence="1">
    <name type="scientific">marine sediment metagenome</name>
    <dbReference type="NCBI Taxonomy" id="412755"/>
    <lineage>
        <taxon>unclassified sequences</taxon>
        <taxon>metagenomes</taxon>
        <taxon>ecological metagenomes</taxon>
    </lineage>
</organism>
<sequence length="54" mass="6125">PQIPASQHLEIQESLLDGFHCYDGSDALHRVERLDAGIDELIQAFYVAGTYFHH</sequence>
<reference evidence="1" key="1">
    <citation type="journal article" date="2014" name="Front. Microbiol.">
        <title>High frequency of phylogenetically diverse reductive dehalogenase-homologous genes in deep subseafloor sedimentary metagenomes.</title>
        <authorList>
            <person name="Kawai M."/>
            <person name="Futagami T."/>
            <person name="Toyoda A."/>
            <person name="Takaki Y."/>
            <person name="Nishi S."/>
            <person name="Hori S."/>
            <person name="Arai W."/>
            <person name="Tsubouchi T."/>
            <person name="Morono Y."/>
            <person name="Uchiyama I."/>
            <person name="Ito T."/>
            <person name="Fujiyama A."/>
            <person name="Inagaki F."/>
            <person name="Takami H."/>
        </authorList>
    </citation>
    <scope>NUCLEOTIDE SEQUENCE</scope>
    <source>
        <strain evidence="1">Expedition CK06-06</strain>
    </source>
</reference>